<keyword evidence="9" id="KW-1185">Reference proteome</keyword>
<keyword evidence="2" id="KW-0132">Cell division</keyword>
<dbReference type="Pfam" id="PF03256">
    <property type="entry name" value="ANAPC10"/>
    <property type="match status" value="1"/>
</dbReference>
<dbReference type="GO" id="GO:0005680">
    <property type="term" value="C:anaphase-promoting complex"/>
    <property type="evidence" value="ECO:0007669"/>
    <property type="project" value="InterPro"/>
</dbReference>
<evidence type="ECO:0000313" key="8">
    <source>
        <dbReference type="EMBL" id="KAK4221776.1"/>
    </source>
</evidence>
<feature type="region of interest" description="Disordered" evidence="6">
    <location>
        <begin position="232"/>
        <end position="263"/>
    </location>
</feature>
<dbReference type="SMART" id="SM01337">
    <property type="entry name" value="APC10"/>
    <property type="match status" value="1"/>
</dbReference>
<feature type="compositionally biased region" description="Basic and acidic residues" evidence="6">
    <location>
        <begin position="248"/>
        <end position="263"/>
    </location>
</feature>
<dbReference type="GO" id="GO:0070979">
    <property type="term" value="P:protein K11-linked ubiquitination"/>
    <property type="evidence" value="ECO:0007669"/>
    <property type="project" value="TreeGrafter"/>
</dbReference>
<dbReference type="GO" id="GO:0051301">
    <property type="term" value="P:cell division"/>
    <property type="evidence" value="ECO:0007669"/>
    <property type="project" value="UniProtKB-KW"/>
</dbReference>
<evidence type="ECO:0000256" key="2">
    <source>
        <dbReference type="ARBA" id="ARBA00022618"/>
    </source>
</evidence>
<dbReference type="InterPro" id="IPR004939">
    <property type="entry name" value="APC_su10/DOC_dom"/>
</dbReference>
<gene>
    <name evidence="8" type="ORF">QBC38DRAFT_376501</name>
</gene>
<keyword evidence="4" id="KW-0833">Ubl conjugation pathway</keyword>
<evidence type="ECO:0000256" key="3">
    <source>
        <dbReference type="ARBA" id="ARBA00022776"/>
    </source>
</evidence>
<dbReference type="SUPFAM" id="SSF49785">
    <property type="entry name" value="Galactose-binding domain-like"/>
    <property type="match status" value="1"/>
</dbReference>
<dbReference type="EMBL" id="MU865516">
    <property type="protein sequence ID" value="KAK4221776.1"/>
    <property type="molecule type" value="Genomic_DNA"/>
</dbReference>
<evidence type="ECO:0000256" key="4">
    <source>
        <dbReference type="ARBA" id="ARBA00022786"/>
    </source>
</evidence>
<evidence type="ECO:0000256" key="1">
    <source>
        <dbReference type="ARBA" id="ARBA00006762"/>
    </source>
</evidence>
<protein>
    <submittedName>
        <fullName evidence="8">Anaphase-promoting complex, subunit 10-domain-containing protein</fullName>
    </submittedName>
</protein>
<accession>A0AAN6YPI7</accession>
<reference evidence="8" key="1">
    <citation type="journal article" date="2023" name="Mol. Phylogenet. Evol.">
        <title>Genome-scale phylogeny and comparative genomics of the fungal order Sordariales.</title>
        <authorList>
            <person name="Hensen N."/>
            <person name="Bonometti L."/>
            <person name="Westerberg I."/>
            <person name="Brannstrom I.O."/>
            <person name="Guillou S."/>
            <person name="Cros-Aarteil S."/>
            <person name="Calhoun S."/>
            <person name="Haridas S."/>
            <person name="Kuo A."/>
            <person name="Mondo S."/>
            <person name="Pangilinan J."/>
            <person name="Riley R."/>
            <person name="LaButti K."/>
            <person name="Andreopoulos B."/>
            <person name="Lipzen A."/>
            <person name="Chen C."/>
            <person name="Yan M."/>
            <person name="Daum C."/>
            <person name="Ng V."/>
            <person name="Clum A."/>
            <person name="Steindorff A."/>
            <person name="Ohm R.A."/>
            <person name="Martin F."/>
            <person name="Silar P."/>
            <person name="Natvig D.O."/>
            <person name="Lalanne C."/>
            <person name="Gautier V."/>
            <person name="Ament-Velasquez S.L."/>
            <person name="Kruys A."/>
            <person name="Hutchinson M.I."/>
            <person name="Powell A.J."/>
            <person name="Barry K."/>
            <person name="Miller A.N."/>
            <person name="Grigoriev I.V."/>
            <person name="Debuchy R."/>
            <person name="Gladieux P."/>
            <person name="Hiltunen Thoren M."/>
            <person name="Johannesson H."/>
        </authorList>
    </citation>
    <scope>NUCLEOTIDE SEQUENCE</scope>
    <source>
        <strain evidence="8">CBS 990.96</strain>
    </source>
</reference>
<keyword evidence="3" id="KW-0498">Mitosis</keyword>
<dbReference type="Proteomes" id="UP001301958">
    <property type="component" value="Unassembled WGS sequence"/>
</dbReference>
<sequence length="263" mass="28676">MAEEYDNDQGDGHDNVAGSDDLRESSFNPVALGLKEIINLAHVGVSSHKPGNGVAELLSDDTNQFWQSDGPQPHQITIHFSRRVEIRAIRFYVDHTQDESYTPTNIVFSAGTAHHDLKPFVEMPLSNPIGWQDVPLAGIGGGHDANSLSCWIIQILVKENHQNGKDTHMRGVKIYALEDTGAGGTSSPIIEDPQPMIIDEQAGIVTTTTTATVPTPAVMPSIEDVSMSEIVPATSNHTPKSTAEPSADFERSWSDDFREPEIR</sequence>
<evidence type="ECO:0000256" key="5">
    <source>
        <dbReference type="ARBA" id="ARBA00023306"/>
    </source>
</evidence>
<name>A0AAN6YPI7_9PEZI</name>
<dbReference type="PANTHER" id="PTHR12936">
    <property type="entry name" value="ANAPHASE-PROMOTING COMPLEX 10"/>
    <property type="match status" value="1"/>
</dbReference>
<evidence type="ECO:0000259" key="7">
    <source>
        <dbReference type="PROSITE" id="PS51284"/>
    </source>
</evidence>
<feature type="domain" description="DOC" evidence="7">
    <location>
        <begin position="13"/>
        <end position="201"/>
    </location>
</feature>
<dbReference type="GO" id="GO:0031145">
    <property type="term" value="P:anaphase-promoting complex-dependent catabolic process"/>
    <property type="evidence" value="ECO:0007669"/>
    <property type="project" value="InterPro"/>
</dbReference>
<feature type="compositionally biased region" description="Polar residues" evidence="6">
    <location>
        <begin position="233"/>
        <end position="244"/>
    </location>
</feature>
<organism evidence="8 9">
    <name type="scientific">Podospora fimiseda</name>
    <dbReference type="NCBI Taxonomy" id="252190"/>
    <lineage>
        <taxon>Eukaryota</taxon>
        <taxon>Fungi</taxon>
        <taxon>Dikarya</taxon>
        <taxon>Ascomycota</taxon>
        <taxon>Pezizomycotina</taxon>
        <taxon>Sordariomycetes</taxon>
        <taxon>Sordariomycetidae</taxon>
        <taxon>Sordariales</taxon>
        <taxon>Podosporaceae</taxon>
        <taxon>Podospora</taxon>
    </lineage>
</organism>
<evidence type="ECO:0000313" key="9">
    <source>
        <dbReference type="Proteomes" id="UP001301958"/>
    </source>
</evidence>
<evidence type="ECO:0000256" key="6">
    <source>
        <dbReference type="SAM" id="MobiDB-lite"/>
    </source>
</evidence>
<dbReference type="PROSITE" id="PS51284">
    <property type="entry name" value="DOC"/>
    <property type="match status" value="1"/>
</dbReference>
<dbReference type="InterPro" id="IPR008979">
    <property type="entry name" value="Galactose-bd-like_sf"/>
</dbReference>
<dbReference type="InterPro" id="IPR016901">
    <property type="entry name" value="APC10/Doc1"/>
</dbReference>
<dbReference type="AlphaFoldDB" id="A0AAN6YPI7"/>
<dbReference type="PANTHER" id="PTHR12936:SF0">
    <property type="entry name" value="ANAPHASE-PROMOTING COMPLEX SUBUNIT 10"/>
    <property type="match status" value="1"/>
</dbReference>
<comment type="similarity">
    <text evidence="1">Belongs to the APC10 family.</text>
</comment>
<comment type="caution">
    <text evidence="8">The sequence shown here is derived from an EMBL/GenBank/DDBJ whole genome shotgun (WGS) entry which is preliminary data.</text>
</comment>
<reference evidence="8" key="2">
    <citation type="submission" date="2023-05" db="EMBL/GenBank/DDBJ databases">
        <authorList>
            <consortium name="Lawrence Berkeley National Laboratory"/>
            <person name="Steindorff A."/>
            <person name="Hensen N."/>
            <person name="Bonometti L."/>
            <person name="Westerberg I."/>
            <person name="Brannstrom I.O."/>
            <person name="Guillou S."/>
            <person name="Cros-Aarteil S."/>
            <person name="Calhoun S."/>
            <person name="Haridas S."/>
            <person name="Kuo A."/>
            <person name="Mondo S."/>
            <person name="Pangilinan J."/>
            <person name="Riley R."/>
            <person name="Labutti K."/>
            <person name="Andreopoulos B."/>
            <person name="Lipzen A."/>
            <person name="Chen C."/>
            <person name="Yanf M."/>
            <person name="Daum C."/>
            <person name="Ng V."/>
            <person name="Clum A."/>
            <person name="Ohm R."/>
            <person name="Martin F."/>
            <person name="Silar P."/>
            <person name="Natvig D."/>
            <person name="Lalanne C."/>
            <person name="Gautier V."/>
            <person name="Ament-Velasquez S.L."/>
            <person name="Kruys A."/>
            <person name="Hutchinson M.I."/>
            <person name="Powell A.J."/>
            <person name="Barry K."/>
            <person name="Miller A.N."/>
            <person name="Grigoriev I.V."/>
            <person name="Debuchy R."/>
            <person name="Gladieux P."/>
            <person name="Thoren M.H."/>
            <person name="Johannesson H."/>
        </authorList>
    </citation>
    <scope>NUCLEOTIDE SEQUENCE</scope>
    <source>
        <strain evidence="8">CBS 990.96</strain>
    </source>
</reference>
<feature type="compositionally biased region" description="Basic and acidic residues" evidence="6">
    <location>
        <begin position="10"/>
        <end position="22"/>
    </location>
</feature>
<feature type="region of interest" description="Disordered" evidence="6">
    <location>
        <begin position="1"/>
        <end position="22"/>
    </location>
</feature>
<dbReference type="CDD" id="cd08366">
    <property type="entry name" value="APC10"/>
    <property type="match status" value="1"/>
</dbReference>
<keyword evidence="5" id="KW-0131">Cell cycle</keyword>
<proteinExistence type="inferred from homology"/>
<dbReference type="Gene3D" id="2.60.120.260">
    <property type="entry name" value="Galactose-binding domain-like"/>
    <property type="match status" value="1"/>
</dbReference>